<dbReference type="InterPro" id="IPR006311">
    <property type="entry name" value="TAT_signal"/>
</dbReference>
<evidence type="ECO:0000313" key="4">
    <source>
        <dbReference type="Proteomes" id="UP000295510"/>
    </source>
</evidence>
<accession>A0A4R6UAT4</accession>
<evidence type="ECO:0000313" key="3">
    <source>
        <dbReference type="EMBL" id="TDQ43750.1"/>
    </source>
</evidence>
<evidence type="ECO:0008006" key="5">
    <source>
        <dbReference type="Google" id="ProtNLM"/>
    </source>
</evidence>
<gene>
    <name evidence="3" type="ORF">DFR43_105100</name>
</gene>
<dbReference type="RefSeq" id="WP_133596567.1">
    <property type="nucleotide sequence ID" value="NZ_SNYL01000005.1"/>
</dbReference>
<keyword evidence="2" id="KW-0732">Signal</keyword>
<dbReference type="InterPro" id="IPR021727">
    <property type="entry name" value="DUF3299"/>
</dbReference>
<comment type="caution">
    <text evidence="3">The sequence shown here is derived from an EMBL/GenBank/DDBJ whole genome shotgun (WGS) entry which is preliminary data.</text>
</comment>
<reference evidence="3 4" key="1">
    <citation type="submission" date="2019-03" db="EMBL/GenBank/DDBJ databases">
        <title>Genomic Encyclopedia of Type Strains, Phase IV (KMG-IV): sequencing the most valuable type-strain genomes for metagenomic binning, comparative biology and taxonomic classification.</title>
        <authorList>
            <person name="Goeker M."/>
        </authorList>
    </citation>
    <scope>NUCLEOTIDE SEQUENCE [LARGE SCALE GENOMIC DNA]</scope>
    <source>
        <strain evidence="3 4">DSM 19605</strain>
    </source>
</reference>
<sequence length="195" mass="21065">MSTERTPPTRRRCLRWASALGVSPLLAAAGLPGWAWAQASPASGAGTGANDGANPLAGGHGEGYHSPLSPFAPLPRRDDVVPWSTLAQVEQRVEKSRMVQVYAPAILALNQKTVRLQGFMAPLDPGERQTHFLLTSVPLTCAFCTPGGAESIVQVRTRAPIRYTMEGLVVEGRFHVLQNDPFGFYYRLTDAVAVR</sequence>
<protein>
    <recommendedName>
        <fullName evidence="5">DUF3299 domain-containing protein</fullName>
    </recommendedName>
</protein>
<dbReference type="AlphaFoldDB" id="A0A4R6UAT4"/>
<dbReference type="EMBL" id="SNYL01000005">
    <property type="protein sequence ID" value="TDQ43750.1"/>
    <property type="molecule type" value="Genomic_DNA"/>
</dbReference>
<dbReference type="Proteomes" id="UP000295510">
    <property type="component" value="Unassembled WGS sequence"/>
</dbReference>
<organism evidence="3 4">
    <name type="scientific">Tepidicella xavieri</name>
    <dbReference type="NCBI Taxonomy" id="360241"/>
    <lineage>
        <taxon>Bacteria</taxon>
        <taxon>Pseudomonadati</taxon>
        <taxon>Pseudomonadota</taxon>
        <taxon>Betaproteobacteria</taxon>
        <taxon>Burkholderiales</taxon>
        <taxon>Tepidicella</taxon>
    </lineage>
</organism>
<proteinExistence type="predicted"/>
<feature type="signal peptide" evidence="2">
    <location>
        <begin position="1"/>
        <end position="37"/>
    </location>
</feature>
<dbReference type="Gene3D" id="2.40.50.870">
    <property type="entry name" value="Protein of unknown function (DUF3299)"/>
    <property type="match status" value="1"/>
</dbReference>
<evidence type="ECO:0000256" key="1">
    <source>
        <dbReference type="SAM" id="MobiDB-lite"/>
    </source>
</evidence>
<dbReference type="Pfam" id="PF11736">
    <property type="entry name" value="DUF3299"/>
    <property type="match status" value="1"/>
</dbReference>
<evidence type="ECO:0000256" key="2">
    <source>
        <dbReference type="SAM" id="SignalP"/>
    </source>
</evidence>
<dbReference type="PROSITE" id="PS51318">
    <property type="entry name" value="TAT"/>
    <property type="match status" value="1"/>
</dbReference>
<feature type="region of interest" description="Disordered" evidence="1">
    <location>
        <begin position="40"/>
        <end position="71"/>
    </location>
</feature>
<dbReference type="OrthoDB" id="5793250at2"/>
<name>A0A4R6UAT4_9BURK</name>
<keyword evidence="4" id="KW-1185">Reference proteome</keyword>
<feature type="chain" id="PRO_5020419791" description="DUF3299 domain-containing protein" evidence="2">
    <location>
        <begin position="38"/>
        <end position="195"/>
    </location>
</feature>